<dbReference type="PANTHER" id="PTHR33430:SF1">
    <property type="entry name" value="PGG DOMAIN-CONTAINING PROTEIN"/>
    <property type="match status" value="1"/>
</dbReference>
<feature type="transmembrane region" description="Helical" evidence="1">
    <location>
        <begin position="290"/>
        <end position="312"/>
    </location>
</feature>
<feature type="transmembrane region" description="Helical" evidence="1">
    <location>
        <begin position="375"/>
        <end position="395"/>
    </location>
</feature>
<protein>
    <submittedName>
        <fullName evidence="2">Uncharacterized protein</fullName>
    </submittedName>
</protein>
<feature type="transmembrane region" description="Helical" evidence="1">
    <location>
        <begin position="116"/>
        <end position="136"/>
    </location>
</feature>
<dbReference type="STRING" id="79200.A0A162A819"/>
<feature type="transmembrane region" description="Helical" evidence="1">
    <location>
        <begin position="76"/>
        <end position="96"/>
    </location>
</feature>
<feature type="transmembrane region" description="Helical" evidence="1">
    <location>
        <begin position="332"/>
        <end position="354"/>
    </location>
</feature>
<dbReference type="EMBL" id="LNRQ01000004">
    <property type="protein sequence ID" value="KZM96830.1"/>
    <property type="molecule type" value="Genomic_DNA"/>
</dbReference>
<evidence type="ECO:0000313" key="2">
    <source>
        <dbReference type="EMBL" id="KZM96830.1"/>
    </source>
</evidence>
<organism evidence="2">
    <name type="scientific">Daucus carota subsp. sativus</name>
    <name type="common">Carrot</name>
    <dbReference type="NCBI Taxonomy" id="79200"/>
    <lineage>
        <taxon>Eukaryota</taxon>
        <taxon>Viridiplantae</taxon>
        <taxon>Streptophyta</taxon>
        <taxon>Embryophyta</taxon>
        <taxon>Tracheophyta</taxon>
        <taxon>Spermatophyta</taxon>
        <taxon>Magnoliopsida</taxon>
        <taxon>eudicotyledons</taxon>
        <taxon>Gunneridae</taxon>
        <taxon>Pentapetalae</taxon>
        <taxon>asterids</taxon>
        <taxon>campanulids</taxon>
        <taxon>Apiales</taxon>
        <taxon>Apiaceae</taxon>
        <taxon>Apioideae</taxon>
        <taxon>Scandiceae</taxon>
        <taxon>Daucinae</taxon>
        <taxon>Daucus</taxon>
        <taxon>Daucus sect. Daucus</taxon>
    </lineage>
</organism>
<feature type="transmembrane region" description="Helical" evidence="1">
    <location>
        <begin position="156"/>
        <end position="181"/>
    </location>
</feature>
<dbReference type="Gramene" id="KZM96830">
    <property type="protein sequence ID" value="KZM96830"/>
    <property type="gene ID" value="DCAR_015808"/>
</dbReference>
<sequence>MANPKNPDVEALVQPKYDRKDAHVKLLDDLVNVNSLFTLAVFVGLSQASPGIRSLENRHECDAGPGVAKMLVLYEVVAFACFLLSSLVAKVLKLILSLDGKKISIIRQGFDVKDALLLLTAFSSVTGIILLTLSVVNVVQIRIGLYSCGSAEARKAIWALCTIVAIALVIYVVSIIVGIYASISGDADPALVSAQGNTSNQDNNSSADTLRLTDQKQNAYILVAVDHDKQRITSKMPITPKLCQIATNSMNERRPLGKEAEDQMTQKFNDQQIEVKFDRKDAHIKSLDDLVNVNSLFTLAVFVGLSQASPGIRSLENRHDCDAGPGVAKWLVVYEVVAFACFLLSSLVAKVLKLHLCLECRRYSFVKSRFDLKDFMLILAATASVLGIILLTISVVDVVQIRIGLYSCGSVEARIAIWALCTIVAIGLMIYVVSISIAIYASIIGDALPDDQTLNPRQAPKSEFNIV</sequence>
<keyword evidence="1" id="KW-1133">Transmembrane helix</keyword>
<proteinExistence type="predicted"/>
<keyword evidence="1" id="KW-0472">Membrane</keyword>
<feature type="transmembrane region" description="Helical" evidence="1">
    <location>
        <begin position="415"/>
        <end position="441"/>
    </location>
</feature>
<dbReference type="OMA" id="TNSMNER"/>
<comment type="caution">
    <text evidence="2">The sequence shown here is derived from an EMBL/GenBank/DDBJ whole genome shotgun (WGS) entry which is preliminary data.</text>
</comment>
<dbReference type="AlphaFoldDB" id="A0A162A819"/>
<dbReference type="PANTHER" id="PTHR33430">
    <property type="entry name" value="MATERNAL EFFECT EMBRYO ARREST PROTEIN"/>
    <property type="match status" value="1"/>
</dbReference>
<evidence type="ECO:0000256" key="1">
    <source>
        <dbReference type="SAM" id="Phobius"/>
    </source>
</evidence>
<gene>
    <name evidence="2" type="ORF">DCAR_015808</name>
</gene>
<name>A0A162A819_DAUCS</name>
<keyword evidence="1" id="KW-0812">Transmembrane</keyword>
<accession>A0A162A819</accession>
<reference evidence="2" key="1">
    <citation type="journal article" date="2016" name="Nat. Genet.">
        <title>A high-quality carrot genome assembly provides new insights into carotenoid accumulation and asterid genome evolution.</title>
        <authorList>
            <person name="Iorizzo M."/>
            <person name="Ellison S."/>
            <person name="Senalik D."/>
            <person name="Zeng P."/>
            <person name="Satapoomin P."/>
            <person name="Huang J."/>
            <person name="Bowman M."/>
            <person name="Iovene M."/>
            <person name="Sanseverino W."/>
            <person name="Cavagnaro P."/>
            <person name="Yildiz M."/>
            <person name="Macko-Podgorni A."/>
            <person name="Moranska E."/>
            <person name="Grzebelus E."/>
            <person name="Grzebelus D."/>
            <person name="Ashrafi H."/>
            <person name="Zheng Z."/>
            <person name="Cheng S."/>
            <person name="Spooner D."/>
            <person name="Van Deynze A."/>
            <person name="Simon P."/>
        </authorList>
    </citation>
    <scope>NUCLEOTIDE SEQUENCE [LARGE SCALE GENOMIC DNA]</scope>
    <source>
        <tissue evidence="2">Leaf</tissue>
    </source>
</reference>